<dbReference type="EMBL" id="JAFBBK010000001">
    <property type="protein sequence ID" value="MBM7413746.1"/>
    <property type="molecule type" value="Genomic_DNA"/>
</dbReference>
<evidence type="ECO:0008006" key="4">
    <source>
        <dbReference type="Google" id="ProtNLM"/>
    </source>
</evidence>
<protein>
    <recommendedName>
        <fullName evidence="4">Lipoprotein</fullName>
    </recommendedName>
</protein>
<gene>
    <name evidence="2" type="ORF">JOE42_000479</name>
</gene>
<dbReference type="Proteomes" id="UP000703038">
    <property type="component" value="Unassembled WGS sequence"/>
</dbReference>
<accession>A0ABS2KR61</accession>
<name>A0ABS2KR61_9NOCA</name>
<evidence type="ECO:0000313" key="3">
    <source>
        <dbReference type="Proteomes" id="UP000703038"/>
    </source>
</evidence>
<evidence type="ECO:0000256" key="1">
    <source>
        <dbReference type="SAM" id="SignalP"/>
    </source>
</evidence>
<keyword evidence="3" id="KW-1185">Reference proteome</keyword>
<feature type="signal peptide" evidence="1">
    <location>
        <begin position="1"/>
        <end position="18"/>
    </location>
</feature>
<organism evidence="2 3">
    <name type="scientific">Rhodococcoides corynebacterioides</name>
    <dbReference type="NCBI Taxonomy" id="53972"/>
    <lineage>
        <taxon>Bacteria</taxon>
        <taxon>Bacillati</taxon>
        <taxon>Actinomycetota</taxon>
        <taxon>Actinomycetes</taxon>
        <taxon>Mycobacteriales</taxon>
        <taxon>Nocardiaceae</taxon>
        <taxon>Rhodococcoides</taxon>
    </lineage>
</organism>
<proteinExistence type="predicted"/>
<comment type="caution">
    <text evidence="2">The sequence shown here is derived from an EMBL/GenBank/DDBJ whole genome shotgun (WGS) entry which is preliminary data.</text>
</comment>
<reference evidence="2 3" key="1">
    <citation type="submission" date="2021-01" db="EMBL/GenBank/DDBJ databases">
        <title>Genomics of switchgrass bacterial isolates.</title>
        <authorList>
            <person name="Shade A."/>
        </authorList>
    </citation>
    <scope>NUCLEOTIDE SEQUENCE [LARGE SCALE GENOMIC DNA]</scope>
    <source>
        <strain evidence="2 3">PvP111</strain>
    </source>
</reference>
<feature type="chain" id="PRO_5045716768" description="Lipoprotein" evidence="1">
    <location>
        <begin position="19"/>
        <end position="141"/>
    </location>
</feature>
<sequence>MMTAAFALTALVGLSACSSGDSGSSDDSSENATACTDFETTYDQFTALVKAGPADTDVQTWTDAKTAEMQKFQPLADTATGDVASSLSTLIGALPADSLELTEPDSSSGQAFVDNSAAVVDACSAAGTAITLDEFPLVTFN</sequence>
<evidence type="ECO:0000313" key="2">
    <source>
        <dbReference type="EMBL" id="MBM7413746.1"/>
    </source>
</evidence>
<keyword evidence="1" id="KW-0732">Signal</keyword>